<evidence type="ECO:0000313" key="2">
    <source>
        <dbReference type="EMBL" id="TNN68236.1"/>
    </source>
</evidence>
<sequence>MQEKVFHDQTNAGYRQQPGTKGKPLPGIPISGAQRPINMKTECGERLLAALPPLQQERLAWN</sequence>
<dbReference type="EMBL" id="SRLO01000193">
    <property type="protein sequence ID" value="TNN68236.1"/>
    <property type="molecule type" value="Genomic_DNA"/>
</dbReference>
<proteinExistence type="predicted"/>
<feature type="compositionally biased region" description="Polar residues" evidence="1">
    <location>
        <begin position="8"/>
        <end position="19"/>
    </location>
</feature>
<evidence type="ECO:0000256" key="1">
    <source>
        <dbReference type="SAM" id="MobiDB-lite"/>
    </source>
</evidence>
<feature type="region of interest" description="Disordered" evidence="1">
    <location>
        <begin position="1"/>
        <end position="35"/>
    </location>
</feature>
<gene>
    <name evidence="2" type="ORF">EYF80_021558</name>
</gene>
<evidence type="ECO:0000313" key="3">
    <source>
        <dbReference type="Proteomes" id="UP000314294"/>
    </source>
</evidence>
<organism evidence="2 3">
    <name type="scientific">Liparis tanakae</name>
    <name type="common">Tanaka's snailfish</name>
    <dbReference type="NCBI Taxonomy" id="230148"/>
    <lineage>
        <taxon>Eukaryota</taxon>
        <taxon>Metazoa</taxon>
        <taxon>Chordata</taxon>
        <taxon>Craniata</taxon>
        <taxon>Vertebrata</taxon>
        <taxon>Euteleostomi</taxon>
        <taxon>Actinopterygii</taxon>
        <taxon>Neopterygii</taxon>
        <taxon>Teleostei</taxon>
        <taxon>Neoteleostei</taxon>
        <taxon>Acanthomorphata</taxon>
        <taxon>Eupercaria</taxon>
        <taxon>Perciformes</taxon>
        <taxon>Cottioidei</taxon>
        <taxon>Cottales</taxon>
        <taxon>Liparidae</taxon>
        <taxon>Liparis</taxon>
    </lineage>
</organism>
<dbReference type="Proteomes" id="UP000314294">
    <property type="component" value="Unassembled WGS sequence"/>
</dbReference>
<dbReference type="AlphaFoldDB" id="A0A4Z2HQW5"/>
<protein>
    <submittedName>
        <fullName evidence="2">Uncharacterized protein</fullName>
    </submittedName>
</protein>
<name>A0A4Z2HQW5_9TELE</name>
<accession>A0A4Z2HQW5</accession>
<keyword evidence="3" id="KW-1185">Reference proteome</keyword>
<reference evidence="2 3" key="1">
    <citation type="submission" date="2019-03" db="EMBL/GenBank/DDBJ databases">
        <title>First draft genome of Liparis tanakae, snailfish: a comprehensive survey of snailfish specific genes.</title>
        <authorList>
            <person name="Kim W."/>
            <person name="Song I."/>
            <person name="Jeong J.-H."/>
            <person name="Kim D."/>
            <person name="Kim S."/>
            <person name="Ryu S."/>
            <person name="Song J.Y."/>
            <person name="Lee S.K."/>
        </authorList>
    </citation>
    <scope>NUCLEOTIDE SEQUENCE [LARGE SCALE GENOMIC DNA]</scope>
    <source>
        <tissue evidence="2">Muscle</tissue>
    </source>
</reference>
<comment type="caution">
    <text evidence="2">The sequence shown here is derived from an EMBL/GenBank/DDBJ whole genome shotgun (WGS) entry which is preliminary data.</text>
</comment>